<protein>
    <submittedName>
        <fullName evidence="1">Uncharacterized protein</fullName>
    </submittedName>
</protein>
<organism evidence="1 2">
    <name type="scientific">Crotalaria pallida</name>
    <name type="common">Smooth rattlebox</name>
    <name type="synonym">Crotalaria striata</name>
    <dbReference type="NCBI Taxonomy" id="3830"/>
    <lineage>
        <taxon>Eukaryota</taxon>
        <taxon>Viridiplantae</taxon>
        <taxon>Streptophyta</taxon>
        <taxon>Embryophyta</taxon>
        <taxon>Tracheophyta</taxon>
        <taxon>Spermatophyta</taxon>
        <taxon>Magnoliopsida</taxon>
        <taxon>eudicotyledons</taxon>
        <taxon>Gunneridae</taxon>
        <taxon>Pentapetalae</taxon>
        <taxon>rosids</taxon>
        <taxon>fabids</taxon>
        <taxon>Fabales</taxon>
        <taxon>Fabaceae</taxon>
        <taxon>Papilionoideae</taxon>
        <taxon>50 kb inversion clade</taxon>
        <taxon>genistoids sensu lato</taxon>
        <taxon>core genistoids</taxon>
        <taxon>Crotalarieae</taxon>
        <taxon>Crotalaria</taxon>
    </lineage>
</organism>
<sequence length="67" mass="8148">MVEMVIQRATVMESKMKMNKMKEKFKEEDEDRERPQGAGNELYPFEFVQANHQIDYRESQIDHRWIA</sequence>
<dbReference type="EMBL" id="JAYWIO010000006">
    <property type="protein sequence ID" value="KAK7256882.1"/>
    <property type="molecule type" value="Genomic_DNA"/>
</dbReference>
<reference evidence="1 2" key="1">
    <citation type="submission" date="2024-01" db="EMBL/GenBank/DDBJ databases">
        <title>The genomes of 5 underutilized Papilionoideae crops provide insights into root nodulation and disease resistanc.</title>
        <authorList>
            <person name="Yuan L."/>
        </authorList>
    </citation>
    <scope>NUCLEOTIDE SEQUENCE [LARGE SCALE GENOMIC DNA]</scope>
    <source>
        <strain evidence="1">ZHUSHIDOU_FW_LH</strain>
        <tissue evidence="1">Leaf</tissue>
    </source>
</reference>
<evidence type="ECO:0000313" key="2">
    <source>
        <dbReference type="Proteomes" id="UP001372338"/>
    </source>
</evidence>
<keyword evidence="2" id="KW-1185">Reference proteome</keyword>
<name>A0AAN9HWP2_CROPI</name>
<dbReference type="AlphaFoldDB" id="A0AAN9HWP2"/>
<comment type="caution">
    <text evidence="1">The sequence shown here is derived from an EMBL/GenBank/DDBJ whole genome shotgun (WGS) entry which is preliminary data.</text>
</comment>
<evidence type="ECO:0000313" key="1">
    <source>
        <dbReference type="EMBL" id="KAK7256882.1"/>
    </source>
</evidence>
<gene>
    <name evidence="1" type="ORF">RIF29_30438</name>
</gene>
<proteinExistence type="predicted"/>
<accession>A0AAN9HWP2</accession>
<dbReference type="Proteomes" id="UP001372338">
    <property type="component" value="Unassembled WGS sequence"/>
</dbReference>